<proteinExistence type="predicted"/>
<reference evidence="1 2" key="1">
    <citation type="submission" date="2018-10" db="EMBL/GenBank/DDBJ databases">
        <title>Genomic Encyclopedia of Archaeal and Bacterial Type Strains, Phase II (KMG-II): from individual species to whole genera.</title>
        <authorList>
            <person name="Goeker M."/>
        </authorList>
    </citation>
    <scope>NUCLEOTIDE SEQUENCE [LARGE SCALE GENOMIC DNA]</scope>
    <source>
        <strain evidence="1 2">DSM 45657</strain>
    </source>
</reference>
<sequence length="197" mass="21226">MTDAPLGPEITWFDVDRIAVPTGSRITVRWRTRGAWGVRITAPGGKHFESTEALGERTFKLTASGLVSARAYGEGNTYDEITRVVAAFEPATRIPLPLVDFPGPPTPVLGGSHPIPIDLTPVTLALRSLGLPDRPTRVSLSASWVTPPSELWSTGVVTDAGRCARGGAATRIIRSLFTAWRSPFAVRGPAPFTRRTR</sequence>
<keyword evidence="2" id="KW-1185">Reference proteome</keyword>
<evidence type="ECO:0000313" key="1">
    <source>
        <dbReference type="EMBL" id="RLK54572.1"/>
    </source>
</evidence>
<dbReference type="RefSeq" id="WP_121393848.1">
    <property type="nucleotide sequence ID" value="NZ_RCDD01000006.1"/>
</dbReference>
<organism evidence="1 2">
    <name type="scientific">Actinokineospora cianjurensis</name>
    <dbReference type="NCBI Taxonomy" id="585224"/>
    <lineage>
        <taxon>Bacteria</taxon>
        <taxon>Bacillati</taxon>
        <taxon>Actinomycetota</taxon>
        <taxon>Actinomycetes</taxon>
        <taxon>Pseudonocardiales</taxon>
        <taxon>Pseudonocardiaceae</taxon>
        <taxon>Actinokineospora</taxon>
    </lineage>
</organism>
<protein>
    <submittedName>
        <fullName evidence="1">Uncharacterized protein</fullName>
    </submittedName>
</protein>
<dbReference type="AlphaFoldDB" id="A0A421AXI8"/>
<dbReference type="EMBL" id="RCDD01000006">
    <property type="protein sequence ID" value="RLK54572.1"/>
    <property type="molecule type" value="Genomic_DNA"/>
</dbReference>
<comment type="caution">
    <text evidence="1">The sequence shown here is derived from an EMBL/GenBank/DDBJ whole genome shotgun (WGS) entry which is preliminary data.</text>
</comment>
<dbReference type="Proteomes" id="UP000282454">
    <property type="component" value="Unassembled WGS sequence"/>
</dbReference>
<name>A0A421AXI8_9PSEU</name>
<gene>
    <name evidence="1" type="ORF">CLV68_5605</name>
</gene>
<accession>A0A421AXI8</accession>
<evidence type="ECO:0000313" key="2">
    <source>
        <dbReference type="Proteomes" id="UP000282454"/>
    </source>
</evidence>